<dbReference type="EMBL" id="ASGP02000001">
    <property type="protein sequence ID" value="KAH9529646.1"/>
    <property type="molecule type" value="Genomic_DNA"/>
</dbReference>
<name>A0A922LAN1_DERFA</name>
<dbReference type="AlphaFoldDB" id="A0A922LAN1"/>
<dbReference type="Proteomes" id="UP000790347">
    <property type="component" value="Unassembled WGS sequence"/>
</dbReference>
<gene>
    <name evidence="2" type="ORF">DERF_003518</name>
</gene>
<accession>A0A922LAN1</accession>
<protein>
    <submittedName>
        <fullName evidence="2">Uncharacterized protein</fullName>
    </submittedName>
</protein>
<evidence type="ECO:0000313" key="3">
    <source>
        <dbReference type="Proteomes" id="UP000790347"/>
    </source>
</evidence>
<feature type="region of interest" description="Disordered" evidence="1">
    <location>
        <begin position="1"/>
        <end position="20"/>
    </location>
</feature>
<reference evidence="2" key="2">
    <citation type="journal article" date="2022" name="Res Sq">
        <title>Comparative Genomics Reveals Insights into the Divergent Evolution of Astigmatic Mites and Household Pest Adaptations.</title>
        <authorList>
            <person name="Xiong Q."/>
            <person name="Wan A.T.-Y."/>
            <person name="Liu X.-Y."/>
            <person name="Fung C.S.-H."/>
            <person name="Xiao X."/>
            <person name="Malainual N."/>
            <person name="Hou J."/>
            <person name="Wang L."/>
            <person name="Wang M."/>
            <person name="Yang K."/>
            <person name="Cui Y."/>
            <person name="Leung E."/>
            <person name="Nong W."/>
            <person name="Shin S.-K."/>
            <person name="Au S."/>
            <person name="Jeong K.Y."/>
            <person name="Chew F.T."/>
            <person name="Hui J."/>
            <person name="Leung T.F."/>
            <person name="Tungtrongchitr A."/>
            <person name="Zhong N."/>
            <person name="Liu Z."/>
            <person name="Tsui S."/>
        </authorList>
    </citation>
    <scope>NUCLEOTIDE SEQUENCE</scope>
    <source>
        <strain evidence="2">Derf</strain>
        <tissue evidence="2">Whole organism</tissue>
    </source>
</reference>
<evidence type="ECO:0000313" key="2">
    <source>
        <dbReference type="EMBL" id="KAH9529646.1"/>
    </source>
</evidence>
<comment type="caution">
    <text evidence="2">The sequence shown here is derived from an EMBL/GenBank/DDBJ whole genome shotgun (WGS) entry which is preliminary data.</text>
</comment>
<evidence type="ECO:0000256" key="1">
    <source>
        <dbReference type="SAM" id="MobiDB-lite"/>
    </source>
</evidence>
<sequence>MEFEGKCRTSQTKKKRSNYEETTQKILSRQWMRNRFISFVPIFMHTKHPVATSSFSDRNQPMILLRDRLCTRYGELFVIIWKEKI</sequence>
<organism evidence="2 3">
    <name type="scientific">Dermatophagoides farinae</name>
    <name type="common">American house dust mite</name>
    <dbReference type="NCBI Taxonomy" id="6954"/>
    <lineage>
        <taxon>Eukaryota</taxon>
        <taxon>Metazoa</taxon>
        <taxon>Ecdysozoa</taxon>
        <taxon>Arthropoda</taxon>
        <taxon>Chelicerata</taxon>
        <taxon>Arachnida</taxon>
        <taxon>Acari</taxon>
        <taxon>Acariformes</taxon>
        <taxon>Sarcoptiformes</taxon>
        <taxon>Astigmata</taxon>
        <taxon>Psoroptidia</taxon>
        <taxon>Analgoidea</taxon>
        <taxon>Pyroglyphidae</taxon>
        <taxon>Dermatophagoidinae</taxon>
        <taxon>Dermatophagoides</taxon>
    </lineage>
</organism>
<proteinExistence type="predicted"/>
<keyword evidence="3" id="KW-1185">Reference proteome</keyword>
<reference evidence="2" key="1">
    <citation type="submission" date="2013-05" db="EMBL/GenBank/DDBJ databases">
        <authorList>
            <person name="Yim A.K.Y."/>
            <person name="Chan T.F."/>
            <person name="Ji K.M."/>
            <person name="Liu X.Y."/>
            <person name="Zhou J.W."/>
            <person name="Li R.Q."/>
            <person name="Yang K.Y."/>
            <person name="Li J."/>
            <person name="Li M."/>
            <person name="Law P.T.W."/>
            <person name="Wu Y.L."/>
            <person name="Cai Z.L."/>
            <person name="Qin H."/>
            <person name="Bao Y."/>
            <person name="Leung R.K.K."/>
            <person name="Ng P.K.S."/>
            <person name="Zou J."/>
            <person name="Zhong X.J."/>
            <person name="Ran P.X."/>
            <person name="Zhong N.S."/>
            <person name="Liu Z.G."/>
            <person name="Tsui S.K.W."/>
        </authorList>
    </citation>
    <scope>NUCLEOTIDE SEQUENCE</scope>
    <source>
        <strain evidence="2">Derf</strain>
        <tissue evidence="2">Whole organism</tissue>
    </source>
</reference>